<evidence type="ECO:0000256" key="7">
    <source>
        <dbReference type="ARBA" id="ARBA00023264"/>
    </source>
</evidence>
<evidence type="ECO:0000256" key="3">
    <source>
        <dbReference type="ARBA" id="ARBA00022723"/>
    </source>
</evidence>
<comment type="caution">
    <text evidence="9">The sequence shown here is derived from an EMBL/GenBank/DDBJ whole genome shotgun (WGS) entry which is preliminary data.</text>
</comment>
<feature type="region of interest" description="Disordered" evidence="8">
    <location>
        <begin position="155"/>
        <end position="202"/>
    </location>
</feature>
<gene>
    <name evidence="9" type="ORF">B2A_13855</name>
</gene>
<evidence type="ECO:0000256" key="2">
    <source>
        <dbReference type="ARBA" id="ARBA00022679"/>
    </source>
</evidence>
<proteinExistence type="predicted"/>
<dbReference type="InterPro" id="IPR008205">
    <property type="entry name" value="GGGP_HepGP_synthase"/>
</dbReference>
<dbReference type="GO" id="GO:0016765">
    <property type="term" value="F:transferase activity, transferring alkyl or aryl (other than methyl) groups"/>
    <property type="evidence" value="ECO:0007669"/>
    <property type="project" value="InterPro"/>
</dbReference>
<evidence type="ECO:0000256" key="8">
    <source>
        <dbReference type="SAM" id="MobiDB-lite"/>
    </source>
</evidence>
<dbReference type="NCBIfam" id="TIGR01768">
    <property type="entry name" value="GGGP-family"/>
    <property type="match status" value="1"/>
</dbReference>
<reference evidence="9" key="2">
    <citation type="journal article" date="2014" name="ISME J.">
        <title>Microbial stratification in low pH oxic and suboxic macroscopic growths along an acid mine drainage.</title>
        <authorList>
            <person name="Mendez-Garcia C."/>
            <person name="Mesa V."/>
            <person name="Sprenger R.R."/>
            <person name="Richter M."/>
            <person name="Diez M.S."/>
            <person name="Solano J."/>
            <person name="Bargiela R."/>
            <person name="Golyshina O.V."/>
            <person name="Manteca A."/>
            <person name="Ramos J.L."/>
            <person name="Gallego J.R."/>
            <person name="Llorente I."/>
            <person name="Martins Dos Santos V.A."/>
            <person name="Jensen O.N."/>
            <person name="Pelaez A.I."/>
            <person name="Sanchez J."/>
            <person name="Ferrer M."/>
        </authorList>
    </citation>
    <scope>NUCLEOTIDE SEQUENCE</scope>
</reference>
<sequence>MGEAARQIRAAVPLPTIIFPEGSGSLTSGAHAVLFMSMLNSRNLGLVIRTQARAAPVVRRLGLEPIPMGYLVIAPGMRVGEVGEADLVGREEHERAQGYALAAEMLGMRFVYLEAGSGAPAPVPEAMVRAVRSVLTVPLVVGGGIRSGPEAARLLAAGAPGPGHRNDHGGGGDRVRGSDRSLRRSSMPGKVRPRRSGWRLRR</sequence>
<organism evidence="9">
    <name type="scientific">mine drainage metagenome</name>
    <dbReference type="NCBI Taxonomy" id="410659"/>
    <lineage>
        <taxon>unclassified sequences</taxon>
        <taxon>metagenomes</taxon>
        <taxon>ecological metagenomes</taxon>
    </lineage>
</organism>
<evidence type="ECO:0000313" key="9">
    <source>
        <dbReference type="EMBL" id="EQD31035.1"/>
    </source>
</evidence>
<feature type="non-terminal residue" evidence="9">
    <location>
        <position position="202"/>
    </location>
</feature>
<evidence type="ECO:0000256" key="6">
    <source>
        <dbReference type="ARBA" id="ARBA00023209"/>
    </source>
</evidence>
<evidence type="ECO:0000256" key="4">
    <source>
        <dbReference type="ARBA" id="ARBA00022842"/>
    </source>
</evidence>
<dbReference type="EMBL" id="AUZZ01010045">
    <property type="protein sequence ID" value="EQD31035.1"/>
    <property type="molecule type" value="Genomic_DNA"/>
</dbReference>
<name>T0ZMN1_9ZZZZ</name>
<reference evidence="9" key="1">
    <citation type="submission" date="2013-08" db="EMBL/GenBank/DDBJ databases">
        <authorList>
            <person name="Mendez C."/>
            <person name="Richter M."/>
            <person name="Ferrer M."/>
            <person name="Sanchez J."/>
        </authorList>
    </citation>
    <scope>NUCLEOTIDE SEQUENCE</scope>
</reference>
<dbReference type="GO" id="GO:0008654">
    <property type="term" value="P:phospholipid biosynthetic process"/>
    <property type="evidence" value="ECO:0007669"/>
    <property type="project" value="UniProtKB-KW"/>
</dbReference>
<dbReference type="AlphaFoldDB" id="T0ZMN1"/>
<keyword evidence="5" id="KW-0443">Lipid metabolism</keyword>
<dbReference type="InterPro" id="IPR038597">
    <property type="entry name" value="GGGP/HepGP_synthase_sf"/>
</dbReference>
<keyword evidence="4" id="KW-0460">Magnesium</keyword>
<keyword evidence="3" id="KW-0479">Metal-binding</keyword>
<keyword evidence="6" id="KW-0594">Phospholipid biosynthesis</keyword>
<feature type="compositionally biased region" description="Basic residues" evidence="8">
    <location>
        <begin position="191"/>
        <end position="202"/>
    </location>
</feature>
<dbReference type="Gene3D" id="3.20.20.390">
    <property type="entry name" value="FMN-linked oxidoreductases"/>
    <property type="match status" value="1"/>
</dbReference>
<keyword evidence="2" id="KW-0808">Transferase</keyword>
<evidence type="ECO:0000256" key="1">
    <source>
        <dbReference type="ARBA" id="ARBA00022516"/>
    </source>
</evidence>
<protein>
    <submittedName>
        <fullName evidence="9">Geranylgeranylglyceryl phosphate synthase-like protein</fullName>
    </submittedName>
</protein>
<feature type="compositionally biased region" description="Basic and acidic residues" evidence="8">
    <location>
        <begin position="164"/>
        <end position="182"/>
    </location>
</feature>
<evidence type="ECO:0000256" key="5">
    <source>
        <dbReference type="ARBA" id="ARBA00023098"/>
    </source>
</evidence>
<accession>T0ZMN1</accession>
<dbReference type="Pfam" id="PF01884">
    <property type="entry name" value="PcrB"/>
    <property type="match status" value="1"/>
</dbReference>
<keyword evidence="1" id="KW-0444">Lipid biosynthesis</keyword>
<dbReference type="GO" id="GO:0046872">
    <property type="term" value="F:metal ion binding"/>
    <property type="evidence" value="ECO:0007669"/>
    <property type="project" value="UniProtKB-KW"/>
</dbReference>
<keyword evidence="7" id="KW-1208">Phospholipid metabolism</keyword>
<dbReference type="SUPFAM" id="SSF51395">
    <property type="entry name" value="FMN-linked oxidoreductases"/>
    <property type="match status" value="1"/>
</dbReference>